<dbReference type="EMBL" id="OX465079">
    <property type="protein sequence ID" value="CAI9277320.1"/>
    <property type="molecule type" value="Genomic_DNA"/>
</dbReference>
<organism evidence="1 2">
    <name type="scientific">Lactuca saligna</name>
    <name type="common">Willowleaf lettuce</name>
    <dbReference type="NCBI Taxonomy" id="75948"/>
    <lineage>
        <taxon>Eukaryota</taxon>
        <taxon>Viridiplantae</taxon>
        <taxon>Streptophyta</taxon>
        <taxon>Embryophyta</taxon>
        <taxon>Tracheophyta</taxon>
        <taxon>Spermatophyta</taxon>
        <taxon>Magnoliopsida</taxon>
        <taxon>eudicotyledons</taxon>
        <taxon>Gunneridae</taxon>
        <taxon>Pentapetalae</taxon>
        <taxon>asterids</taxon>
        <taxon>campanulids</taxon>
        <taxon>Asterales</taxon>
        <taxon>Asteraceae</taxon>
        <taxon>Cichorioideae</taxon>
        <taxon>Cichorieae</taxon>
        <taxon>Lactucinae</taxon>
        <taxon>Lactuca</taxon>
    </lineage>
</organism>
<proteinExistence type="predicted"/>
<dbReference type="Proteomes" id="UP001177003">
    <property type="component" value="Chromosome 3"/>
</dbReference>
<gene>
    <name evidence="1" type="ORF">LSALG_LOCUS17252</name>
</gene>
<accession>A0AA35YNM5</accession>
<reference evidence="1" key="1">
    <citation type="submission" date="2023-04" db="EMBL/GenBank/DDBJ databases">
        <authorList>
            <person name="Vijverberg K."/>
            <person name="Xiong W."/>
            <person name="Schranz E."/>
        </authorList>
    </citation>
    <scope>NUCLEOTIDE SEQUENCE</scope>
</reference>
<protein>
    <submittedName>
        <fullName evidence="1">Uncharacterized protein</fullName>
    </submittedName>
</protein>
<name>A0AA35YNM5_LACSI</name>
<keyword evidence="2" id="KW-1185">Reference proteome</keyword>
<evidence type="ECO:0000313" key="2">
    <source>
        <dbReference type="Proteomes" id="UP001177003"/>
    </source>
</evidence>
<dbReference type="AlphaFoldDB" id="A0AA35YNM5"/>
<sequence length="197" mass="21248">MLITLSAKDEQNFGELVGFLKELKALSLKSVSPIICQEFLSQKFSHFEAILHKNLIPLLRISSLSPTVSDAPPAFTGVQGGEKIDQIKFVEQVKTCEGMKTTTEDAKVVGKIYPSKVVAKATVVSAGPVTSTVITTVPIPKPISKGVVIGERLRSGAIRSKHVARMRASRWLASQVDTRRAGGGLGLVQRFGPLGRR</sequence>
<evidence type="ECO:0000313" key="1">
    <source>
        <dbReference type="EMBL" id="CAI9277320.1"/>
    </source>
</evidence>